<evidence type="ECO:0000313" key="1">
    <source>
        <dbReference type="EMBL" id="KAI4385414.1"/>
    </source>
</evidence>
<reference evidence="2" key="1">
    <citation type="journal article" date="2023" name="Front. Plant Sci.">
        <title>Chromosomal-level genome assembly of Melastoma candidum provides insights into trichome evolution.</title>
        <authorList>
            <person name="Zhong Y."/>
            <person name="Wu W."/>
            <person name="Sun C."/>
            <person name="Zou P."/>
            <person name="Liu Y."/>
            <person name="Dai S."/>
            <person name="Zhou R."/>
        </authorList>
    </citation>
    <scope>NUCLEOTIDE SEQUENCE [LARGE SCALE GENOMIC DNA]</scope>
</reference>
<name>A0ACB9S6G7_9MYRT</name>
<accession>A0ACB9S6G7</accession>
<proteinExistence type="predicted"/>
<comment type="caution">
    <text evidence="1">The sequence shown here is derived from an EMBL/GenBank/DDBJ whole genome shotgun (WGS) entry which is preliminary data.</text>
</comment>
<dbReference type="EMBL" id="CM042881">
    <property type="protein sequence ID" value="KAI4385414.1"/>
    <property type="molecule type" value="Genomic_DNA"/>
</dbReference>
<organism evidence="1 2">
    <name type="scientific">Melastoma candidum</name>
    <dbReference type="NCBI Taxonomy" id="119954"/>
    <lineage>
        <taxon>Eukaryota</taxon>
        <taxon>Viridiplantae</taxon>
        <taxon>Streptophyta</taxon>
        <taxon>Embryophyta</taxon>
        <taxon>Tracheophyta</taxon>
        <taxon>Spermatophyta</taxon>
        <taxon>Magnoliopsida</taxon>
        <taxon>eudicotyledons</taxon>
        <taxon>Gunneridae</taxon>
        <taxon>Pentapetalae</taxon>
        <taxon>rosids</taxon>
        <taxon>malvids</taxon>
        <taxon>Myrtales</taxon>
        <taxon>Melastomataceae</taxon>
        <taxon>Melastomatoideae</taxon>
        <taxon>Melastomateae</taxon>
        <taxon>Melastoma</taxon>
    </lineage>
</organism>
<evidence type="ECO:0000313" key="2">
    <source>
        <dbReference type="Proteomes" id="UP001057402"/>
    </source>
</evidence>
<protein>
    <submittedName>
        <fullName evidence="1">Uncharacterized protein</fullName>
    </submittedName>
</protein>
<dbReference type="Proteomes" id="UP001057402">
    <property type="component" value="Chromosome 2"/>
</dbReference>
<gene>
    <name evidence="1" type="ORF">MLD38_003442</name>
</gene>
<sequence length="190" mass="18796">MARNHAVLIFTAAAAVLLLSVGASAPASAPAPTMMAPAPAPTLDCSSYFTNLTDCLPYVVQGSNLTKPDKGCCPELAGLLDSNPICLCSLLGVASSFGVDVNRAIKLPSACNITTPSLSLCPGFPVGVPTASEGPAGAPSTVPAAATPPSGLTTPSIAQVPSPGNSGKRRNGAPPAVIMGLVLGLVGLFF</sequence>
<keyword evidence="2" id="KW-1185">Reference proteome</keyword>